<evidence type="ECO:0000313" key="3">
    <source>
        <dbReference type="Proteomes" id="UP000435357"/>
    </source>
</evidence>
<name>A0A6N6MAU5_9FLAO</name>
<dbReference type="EMBL" id="WACR01000005">
    <property type="protein sequence ID" value="KAB1064366.1"/>
    <property type="molecule type" value="Genomic_DNA"/>
</dbReference>
<sequence length="143" mass="16634">MKALSITTSPKVDTVFSNYPDSVRDKMLFLRKLIIDTASENEDIDEIEETLKWGEPSFVTKHGSTLRMDWKQKSPEQYALYFQCTTRLVETFKMVFGKNFQYDGKRAIIFQLEDELPVEELKQCINATLTYHKVKCLPALGIR</sequence>
<dbReference type="RefSeq" id="WP_151167461.1">
    <property type="nucleotide sequence ID" value="NZ_WACR01000005.1"/>
</dbReference>
<dbReference type="OrthoDB" id="328972at2"/>
<evidence type="ECO:0000313" key="2">
    <source>
        <dbReference type="EMBL" id="KAB1064366.1"/>
    </source>
</evidence>
<dbReference type="Gene3D" id="3.90.1150.200">
    <property type="match status" value="1"/>
</dbReference>
<dbReference type="InterPro" id="IPR014922">
    <property type="entry name" value="YdhG-like"/>
</dbReference>
<feature type="domain" description="YdhG-like" evidence="1">
    <location>
        <begin position="24"/>
        <end position="128"/>
    </location>
</feature>
<gene>
    <name evidence="2" type="ORF">F3059_06595</name>
</gene>
<reference evidence="2 3" key="1">
    <citation type="submission" date="2019-09" db="EMBL/GenBank/DDBJ databases">
        <title>Genomes of Cryomorphaceae.</title>
        <authorList>
            <person name="Bowman J.P."/>
        </authorList>
    </citation>
    <scope>NUCLEOTIDE SEQUENCE [LARGE SCALE GENOMIC DNA]</scope>
    <source>
        <strain evidence="2 3">KCTC 52047</strain>
    </source>
</reference>
<organism evidence="2 3">
    <name type="scientific">Salibacter halophilus</name>
    <dbReference type="NCBI Taxonomy" id="1803916"/>
    <lineage>
        <taxon>Bacteria</taxon>
        <taxon>Pseudomonadati</taxon>
        <taxon>Bacteroidota</taxon>
        <taxon>Flavobacteriia</taxon>
        <taxon>Flavobacteriales</taxon>
        <taxon>Salibacteraceae</taxon>
        <taxon>Salibacter</taxon>
    </lineage>
</organism>
<accession>A0A6N6MAU5</accession>
<evidence type="ECO:0000259" key="1">
    <source>
        <dbReference type="Pfam" id="PF08818"/>
    </source>
</evidence>
<dbReference type="Proteomes" id="UP000435357">
    <property type="component" value="Unassembled WGS sequence"/>
</dbReference>
<keyword evidence="3" id="KW-1185">Reference proteome</keyword>
<dbReference type="SUPFAM" id="SSF159888">
    <property type="entry name" value="YdhG-like"/>
    <property type="match status" value="1"/>
</dbReference>
<comment type="caution">
    <text evidence="2">The sequence shown here is derived from an EMBL/GenBank/DDBJ whole genome shotgun (WGS) entry which is preliminary data.</text>
</comment>
<dbReference type="Pfam" id="PF08818">
    <property type="entry name" value="DUF1801"/>
    <property type="match status" value="1"/>
</dbReference>
<protein>
    <submittedName>
        <fullName evidence="2">DUF1801 domain-containing protein</fullName>
    </submittedName>
</protein>
<dbReference type="AlphaFoldDB" id="A0A6N6MAU5"/>
<proteinExistence type="predicted"/>